<protein>
    <submittedName>
        <fullName evidence="1">Uncharacterized protein</fullName>
    </submittedName>
</protein>
<dbReference type="AlphaFoldDB" id="A0A0F8Z091"/>
<proteinExistence type="predicted"/>
<dbReference type="EMBL" id="LAZR01050525">
    <property type="protein sequence ID" value="KKK87167.1"/>
    <property type="molecule type" value="Genomic_DNA"/>
</dbReference>
<sequence length="421" mass="42900">DYIMRYNGSKWVAAFLQTQFGPGDGTSQVNGDGTTSAFVYSSPALSGAPSPNPSTAPVITPFHKAILIDMSAYALGANEAYVLDYSINGGGYTSGAIITTGTNVIHASLTPGSTYAYKFKIRGASDTPYSSATSATNPLNDSSSIAFGTVLAASIVTTNLAAISADIGDITAGTIGVNVIIWAEQLLADKIGMGPDASPIATATVSLVHNRTDSVDSTHFVNAGQFTPQANNLRFQGLTSRPKLALNAKTGIVFERMTVGSPSFTDLSGSGTLAEGYGLRIYDLISGGPSITTQYGLKIEDITTGGTKYAIYTGGGNVRFGGAIVEGSISSGFGSINIGSSTLTCGALTAAAGTFSGLLQNTGGAKLEIQNGVDGGNSRGIFMWTSTDTNWGLYMGQSGAPKSLSGGTAVAGDGFSAHAIR</sequence>
<feature type="non-terminal residue" evidence="1">
    <location>
        <position position="421"/>
    </location>
</feature>
<gene>
    <name evidence="1" type="ORF">LCGC14_2755950</name>
</gene>
<name>A0A0F8Z091_9ZZZZ</name>
<organism evidence="1">
    <name type="scientific">marine sediment metagenome</name>
    <dbReference type="NCBI Taxonomy" id="412755"/>
    <lineage>
        <taxon>unclassified sequences</taxon>
        <taxon>metagenomes</taxon>
        <taxon>ecological metagenomes</taxon>
    </lineage>
</organism>
<reference evidence="1" key="1">
    <citation type="journal article" date="2015" name="Nature">
        <title>Complex archaea that bridge the gap between prokaryotes and eukaryotes.</title>
        <authorList>
            <person name="Spang A."/>
            <person name="Saw J.H."/>
            <person name="Jorgensen S.L."/>
            <person name="Zaremba-Niedzwiedzka K."/>
            <person name="Martijn J."/>
            <person name="Lind A.E."/>
            <person name="van Eijk R."/>
            <person name="Schleper C."/>
            <person name="Guy L."/>
            <person name="Ettema T.J."/>
        </authorList>
    </citation>
    <scope>NUCLEOTIDE SEQUENCE</scope>
</reference>
<feature type="non-terminal residue" evidence="1">
    <location>
        <position position="1"/>
    </location>
</feature>
<accession>A0A0F8Z091</accession>
<comment type="caution">
    <text evidence="1">The sequence shown here is derived from an EMBL/GenBank/DDBJ whole genome shotgun (WGS) entry which is preliminary data.</text>
</comment>
<evidence type="ECO:0000313" key="1">
    <source>
        <dbReference type="EMBL" id="KKK87167.1"/>
    </source>
</evidence>